<dbReference type="EMBL" id="JASFZW010000002">
    <property type="protein sequence ID" value="KAK2079585.1"/>
    <property type="molecule type" value="Genomic_DNA"/>
</dbReference>
<evidence type="ECO:0000313" key="1">
    <source>
        <dbReference type="EMBL" id="KAK2079585.1"/>
    </source>
</evidence>
<keyword evidence="2" id="KW-1185">Reference proteome</keyword>
<gene>
    <name evidence="1" type="ORF">QBZ16_001980</name>
</gene>
<organism evidence="1 2">
    <name type="scientific">Prototheca wickerhamii</name>
    <dbReference type="NCBI Taxonomy" id="3111"/>
    <lineage>
        <taxon>Eukaryota</taxon>
        <taxon>Viridiplantae</taxon>
        <taxon>Chlorophyta</taxon>
        <taxon>core chlorophytes</taxon>
        <taxon>Trebouxiophyceae</taxon>
        <taxon>Chlorellales</taxon>
        <taxon>Chlorellaceae</taxon>
        <taxon>Prototheca</taxon>
    </lineage>
</organism>
<accession>A0AAD9ILS9</accession>
<sequence length="824" mass="88993">MSGSWLSWDQDGSTGMVEELAAIALVPELESLDTRSAAYCTGAPQYLMRHGKNAFVPHALVHGLSQSMDHVAATRSWDIPDKLLAATSETAPDGETEYMHIYSVGGEHRAHLRVGALCWDRLEPGPAQEAVSLDSFHHASEVVQSPEPLFQLVLAPKPAPGWASGREGASSARPLLAARAMYSVSFYETVGPTDHVRLVPRGTHRFHKQVADVAWSFHFPGRVFVLAVDQSVVELEVLPDRNLGQVVPPAPASVLALFPASQRAALACRATSHPRTLLLAAGSRLERVVLGAGTAKRWCLQQLADGGFFTALAGPDWTGPGDDPGAGQVLLLDLRRPTATVAEWVGHHPSGQPTQLRFVLPLSARRAVALAGAAPFGNVDFVYECRFSLSALGKRELSAGPGELRARVEGRGRAPVPGRKMDDASAAERGPWLRWRPLAGQEYRPRPVPFRLRHGDAALLSEGLRRTAGWHVHGPPPGWQHHATKKVGPGTYPLAVHDPKFMGWAYLGRRVQARHGGRAAGRCAGVSARLLPSGDLSFSRLVWGTHAAGDPPLPLLLWPDQPPTIDDRGAASEWTTPRELAMPPRQLLRRLPGTFCDDYPRDGWVPIHLQMLLSASVPGWAARRAEPWPDEIPVPRGEKSAEVPLTGLEMARAAHPTLSRLTGLPCMVLPKNRSMGNNSRVDTMRPARGSVHAGSARMRAFAAAADAVPAGDAAYLAEQLAAGRGAGVAWLQPEGAERALRACERAAEAAGLRLVRHGLPRYVDHRKLPDARVRHIPHASLPADLRLQTTVTLPDGGWIPTAAELADLEANPNTKAVLDEWPWT</sequence>
<evidence type="ECO:0000313" key="2">
    <source>
        <dbReference type="Proteomes" id="UP001255856"/>
    </source>
</evidence>
<protein>
    <submittedName>
        <fullName evidence="1">Uncharacterized protein</fullName>
    </submittedName>
</protein>
<comment type="caution">
    <text evidence="1">The sequence shown here is derived from an EMBL/GenBank/DDBJ whole genome shotgun (WGS) entry which is preliminary data.</text>
</comment>
<dbReference type="AlphaFoldDB" id="A0AAD9ILS9"/>
<proteinExistence type="predicted"/>
<reference evidence="1" key="1">
    <citation type="submission" date="2021-01" db="EMBL/GenBank/DDBJ databases">
        <authorList>
            <person name="Eckstrom K.M.E."/>
        </authorList>
    </citation>
    <scope>NUCLEOTIDE SEQUENCE</scope>
    <source>
        <strain evidence="1">UVCC 0001</strain>
    </source>
</reference>
<dbReference type="Proteomes" id="UP001255856">
    <property type="component" value="Unassembled WGS sequence"/>
</dbReference>
<name>A0AAD9ILS9_PROWI</name>